<dbReference type="Proteomes" id="UP001081467">
    <property type="component" value="Unassembled WGS sequence"/>
</dbReference>
<accession>A0ABT4JJQ3</accession>
<evidence type="ECO:0000313" key="3">
    <source>
        <dbReference type="EMBL" id="MCZ2490591.1"/>
    </source>
</evidence>
<dbReference type="InterPro" id="IPR027994">
    <property type="entry name" value="WxL_dom"/>
</dbReference>
<sequence length="193" mass="20149">MKKTVIATTALLAVTLFSTVAPAVHAADITKETKGDVSFIENTTNPGGALDLVKAPSVDFGDHMISGSTEKYDLTTVDSIQVDDNRGSNVGWKLQASNTQFTGTKALDGAKLTFTNDKATNGNDPKYAAVPEAEVALDGSGQVVKVMNAIDGTGMGVNTLPVTKATLEVPGATAKLKEKYTSVITWTLSDTPL</sequence>
<evidence type="ECO:0000313" key="4">
    <source>
        <dbReference type="Proteomes" id="UP001081467"/>
    </source>
</evidence>
<dbReference type="Pfam" id="PF13731">
    <property type="entry name" value="WxL"/>
    <property type="match status" value="1"/>
</dbReference>
<proteinExistence type="predicted"/>
<reference evidence="3" key="1">
    <citation type="submission" date="2022-09" db="EMBL/GenBank/DDBJ databases">
        <title>Diversity of Dellaglioa algida.</title>
        <authorList>
            <person name="Matthias E."/>
            <person name="Werum V."/>
        </authorList>
    </citation>
    <scope>NUCLEOTIDE SEQUENCE</scope>
    <source>
        <strain evidence="3">TMW 2.2523</strain>
    </source>
</reference>
<evidence type="ECO:0000256" key="1">
    <source>
        <dbReference type="SAM" id="SignalP"/>
    </source>
</evidence>
<feature type="domain" description="WxL" evidence="2">
    <location>
        <begin position="43"/>
        <end position="192"/>
    </location>
</feature>
<comment type="caution">
    <text evidence="3">The sequence shown here is derived from an EMBL/GenBank/DDBJ whole genome shotgun (WGS) entry which is preliminary data.</text>
</comment>
<organism evidence="3 4">
    <name type="scientific">Dellaglioa carnosa</name>
    <dbReference type="NCBI Taxonomy" id="2995136"/>
    <lineage>
        <taxon>Bacteria</taxon>
        <taxon>Bacillati</taxon>
        <taxon>Bacillota</taxon>
        <taxon>Bacilli</taxon>
        <taxon>Lactobacillales</taxon>
        <taxon>Lactobacillaceae</taxon>
        <taxon>Dellaglioa</taxon>
    </lineage>
</organism>
<protein>
    <submittedName>
        <fullName evidence="3">WxL domain-containing protein</fullName>
    </submittedName>
</protein>
<dbReference type="EMBL" id="JANXLI010000001">
    <property type="protein sequence ID" value="MCZ2490591.1"/>
    <property type="molecule type" value="Genomic_DNA"/>
</dbReference>
<dbReference type="RefSeq" id="WP_269023427.1">
    <property type="nucleotide sequence ID" value="NZ_JANXKW010000001.1"/>
</dbReference>
<keyword evidence="4" id="KW-1185">Reference proteome</keyword>
<keyword evidence="1" id="KW-0732">Signal</keyword>
<name>A0ABT4JJQ3_9LACO</name>
<evidence type="ECO:0000259" key="2">
    <source>
        <dbReference type="Pfam" id="PF13731"/>
    </source>
</evidence>
<feature type="chain" id="PRO_5046507534" evidence="1">
    <location>
        <begin position="27"/>
        <end position="193"/>
    </location>
</feature>
<feature type="signal peptide" evidence="1">
    <location>
        <begin position="1"/>
        <end position="26"/>
    </location>
</feature>
<gene>
    <name evidence="3" type="ORF">N0K80_00320</name>
</gene>